<organism evidence="3 4">
    <name type="scientific">Enhygromyxa salina</name>
    <dbReference type="NCBI Taxonomy" id="215803"/>
    <lineage>
        <taxon>Bacteria</taxon>
        <taxon>Pseudomonadati</taxon>
        <taxon>Myxococcota</taxon>
        <taxon>Polyangia</taxon>
        <taxon>Nannocystales</taxon>
        <taxon>Nannocystaceae</taxon>
        <taxon>Enhygromyxa</taxon>
    </lineage>
</organism>
<dbReference type="Pfam" id="PF12146">
    <property type="entry name" value="Hydrolase_4"/>
    <property type="match status" value="1"/>
</dbReference>
<dbReference type="InterPro" id="IPR053145">
    <property type="entry name" value="AB_hydrolase_Est10"/>
</dbReference>
<dbReference type="Proteomes" id="UP000031599">
    <property type="component" value="Unassembled WGS sequence"/>
</dbReference>
<proteinExistence type="predicted"/>
<dbReference type="Gene3D" id="3.40.50.1820">
    <property type="entry name" value="alpha/beta hydrolase"/>
    <property type="match status" value="1"/>
</dbReference>
<name>A0A0C2DC42_9BACT</name>
<dbReference type="InterPro" id="IPR029058">
    <property type="entry name" value="AB_hydrolase_fold"/>
</dbReference>
<reference evidence="3 4" key="1">
    <citation type="submission" date="2014-12" db="EMBL/GenBank/DDBJ databases">
        <title>Genome assembly of Enhygromyxa salina DSM 15201.</title>
        <authorList>
            <person name="Sharma G."/>
            <person name="Subramanian S."/>
        </authorList>
    </citation>
    <scope>NUCLEOTIDE SEQUENCE [LARGE SCALE GENOMIC DNA]</scope>
    <source>
        <strain evidence="3 4">DSM 15201</strain>
    </source>
</reference>
<accession>A0A0C2DC42</accession>
<dbReference type="GO" id="GO:0052689">
    <property type="term" value="F:carboxylic ester hydrolase activity"/>
    <property type="evidence" value="ECO:0007669"/>
    <property type="project" value="TreeGrafter"/>
</dbReference>
<keyword evidence="3" id="KW-0378">Hydrolase</keyword>
<evidence type="ECO:0000313" key="3">
    <source>
        <dbReference type="EMBL" id="KIG17282.1"/>
    </source>
</evidence>
<evidence type="ECO:0000256" key="1">
    <source>
        <dbReference type="SAM" id="MobiDB-lite"/>
    </source>
</evidence>
<feature type="compositionally biased region" description="Basic and acidic residues" evidence="1">
    <location>
        <begin position="1"/>
        <end position="12"/>
    </location>
</feature>
<gene>
    <name evidence="3" type="ORF">DB30_03465</name>
</gene>
<dbReference type="EMBL" id="JMCC02000027">
    <property type="protein sequence ID" value="KIG17282.1"/>
    <property type="molecule type" value="Genomic_DNA"/>
</dbReference>
<sequence length="565" mass="60048">MCASACERRHTDPPPPTPAPALQQTSPATVAQLCEQPLRAWAVLGEGGTILAHTRGVCLGRIEHPDDGALWHFVAQLQELQGHASEQPSWELHTWLDAAGQPRHAELRTPELVTRFSWIEGALVVRRLGDQLVINDAAQVWVTPGHGIYLRELMLRLGVGGDSHGLHQRGFVPERDAITQLDLSFERLDDDRAHAVASTSVLALEGVQAGLAGLRIAAVFAGDAPIYRSIPNDTIAPFLPASPRPSYRAPAGVELIPIEIPGVQGKPTLAGELVVASEAGAGARPAVLFVGGAGPQDRRGIVPHSPVDIGSHELQDLLAAAGFAVLRVDDRGVGQSGIGDDPNPGFAALIDDARRALAALAGLPQVDPSRIIIIGHGEGALVASILAAEGTRARGRKRAVAGLVLLAAPARNLRELVYDEIRASLAGHRDGEVRVAVGRAQRVHDAALAGEDLPASSEGARAWMTEAFAEDPLARLAKVRAPVLALQGGKDFQVSPERDFALIREWVEQRGAKGSAAELFDELDHLFKREPGVSTPGHYADLRRRVDGAMIERVVSWSLARVGGS</sequence>
<evidence type="ECO:0000313" key="4">
    <source>
        <dbReference type="Proteomes" id="UP000031599"/>
    </source>
</evidence>
<dbReference type="AlphaFoldDB" id="A0A0C2DC42"/>
<evidence type="ECO:0000259" key="2">
    <source>
        <dbReference type="Pfam" id="PF12146"/>
    </source>
</evidence>
<dbReference type="PANTHER" id="PTHR43265:SF1">
    <property type="entry name" value="ESTERASE ESTD"/>
    <property type="match status" value="1"/>
</dbReference>
<feature type="domain" description="Serine aminopeptidase S33" evidence="2">
    <location>
        <begin position="313"/>
        <end position="531"/>
    </location>
</feature>
<dbReference type="SUPFAM" id="SSF53474">
    <property type="entry name" value="alpha/beta-Hydrolases"/>
    <property type="match status" value="1"/>
</dbReference>
<feature type="region of interest" description="Disordered" evidence="1">
    <location>
        <begin position="1"/>
        <end position="25"/>
    </location>
</feature>
<comment type="caution">
    <text evidence="3">The sequence shown here is derived from an EMBL/GenBank/DDBJ whole genome shotgun (WGS) entry which is preliminary data.</text>
</comment>
<dbReference type="InterPro" id="IPR022742">
    <property type="entry name" value="Hydrolase_4"/>
</dbReference>
<protein>
    <submittedName>
        <fullName evidence="3">Hydrolase, alpha/beta fold family protein</fullName>
    </submittedName>
</protein>
<dbReference type="PANTHER" id="PTHR43265">
    <property type="entry name" value="ESTERASE ESTD"/>
    <property type="match status" value="1"/>
</dbReference>